<reference evidence="2" key="1">
    <citation type="journal article" date="2020" name="mSystems">
        <title>Genome- and Community-Level Interaction Insights into Carbon Utilization and Element Cycling Functions of Hydrothermarchaeota in Hydrothermal Sediment.</title>
        <authorList>
            <person name="Zhou Z."/>
            <person name="Liu Y."/>
            <person name="Xu W."/>
            <person name="Pan J."/>
            <person name="Luo Z.H."/>
            <person name="Li M."/>
        </authorList>
    </citation>
    <scope>NUCLEOTIDE SEQUENCE [LARGE SCALE GENOMIC DNA]</scope>
    <source>
        <strain evidence="2">SpSt-468</strain>
    </source>
</reference>
<dbReference type="EMBL" id="DSTX01000002">
    <property type="protein sequence ID" value="HFK20145.1"/>
    <property type="molecule type" value="Genomic_DNA"/>
</dbReference>
<dbReference type="InterPro" id="IPR002782">
    <property type="entry name" value="Mut7-C_RNAse_dom"/>
</dbReference>
<evidence type="ECO:0000313" key="2">
    <source>
        <dbReference type="EMBL" id="HFK20145.1"/>
    </source>
</evidence>
<dbReference type="Pfam" id="PF01927">
    <property type="entry name" value="Mut7-C"/>
    <property type="match status" value="1"/>
</dbReference>
<gene>
    <name evidence="2" type="ORF">ENS19_02590</name>
</gene>
<comment type="caution">
    <text evidence="2">The sequence shown here is derived from an EMBL/GenBank/DDBJ whole genome shotgun (WGS) entry which is preliminary data.</text>
</comment>
<protein>
    <recommendedName>
        <fullName evidence="1">Mut7-C RNAse domain-containing protein</fullName>
    </recommendedName>
</protein>
<dbReference type="PANTHER" id="PTHR39081">
    <property type="entry name" value="MUT7-C DOMAIN-CONTAINING PROTEIN"/>
    <property type="match status" value="1"/>
</dbReference>
<organism evidence="2">
    <name type="scientific">Candidatus Methanomethylicus mesodigestus</name>
    <dbReference type="NCBI Taxonomy" id="1867258"/>
    <lineage>
        <taxon>Archaea</taxon>
        <taxon>Thermoproteota</taxon>
        <taxon>Methanosuratincolia</taxon>
        <taxon>Candidatus Methanomethylicales</taxon>
        <taxon>Candidatus Methanomethylicaceae</taxon>
        <taxon>Candidatus Methanomethylicus</taxon>
    </lineage>
</organism>
<proteinExistence type="predicted"/>
<dbReference type="PANTHER" id="PTHR39081:SF1">
    <property type="entry name" value="MUT7-C RNASE DOMAIN-CONTAINING PROTEIN"/>
    <property type="match status" value="1"/>
</dbReference>
<name>A0A7C3EZS0_9CREN</name>
<feature type="domain" description="Mut7-C RNAse" evidence="1">
    <location>
        <begin position="1"/>
        <end position="139"/>
    </location>
</feature>
<evidence type="ECO:0000259" key="1">
    <source>
        <dbReference type="Pfam" id="PF01927"/>
    </source>
</evidence>
<dbReference type="AlphaFoldDB" id="A0A7C3EZS0"/>
<sequence length="146" mass="16770">MQFTVDAMLGKLARWLRIMGFDTLYAKSMLDDEILAKSISERRVLLTKDRTLLMKAQKAGAECRLVRSDDIEGELAELAPLISEKPPCTRCPICNSILEEAKRETISSNEVPPIEPLWLCPNCGKVYWHGTHWKRIVETLEKIERR</sequence>
<accession>A0A7C3EZS0</accession>